<organism evidence="1">
    <name type="scientific">Aconitum virus 1</name>
    <dbReference type="NCBI Taxonomy" id="2977949"/>
    <lineage>
        <taxon>Viruses</taxon>
        <taxon>Riboviria</taxon>
        <taxon>Orthornavirae</taxon>
        <taxon>Negarnaviricota</taxon>
        <taxon>Haploviricotina</taxon>
        <taxon>Monjiviricetes</taxon>
        <taxon>Mononegavirales</taxon>
        <taxon>Rhabdoviridae</taxon>
        <taxon>Betarhabdovirinae</taxon>
        <taxon>Varicosavirus</taxon>
        <taxon>Varicosavirus aconiti</taxon>
    </lineage>
</organism>
<protein>
    <submittedName>
        <fullName evidence="1">Protein 3</fullName>
    </submittedName>
</protein>
<dbReference type="EMBL" id="BK061735">
    <property type="protein sequence ID" value="DAZ90627.1"/>
    <property type="molecule type" value="Viral_cRNA"/>
</dbReference>
<name>A0A9N6YIV1_9RHAB</name>
<evidence type="ECO:0000313" key="1">
    <source>
        <dbReference type="EMBL" id="DAZ90627.1"/>
    </source>
</evidence>
<reference evidence="1" key="1">
    <citation type="journal article" date="2022" name="bioRxiv">
        <title>Unlocking the hidden genetic diversity of varicosaviruses, the neglected plant rhabdoviruses.</title>
        <authorList>
            <person name="Bejerman N."/>
            <person name="Dietzgen R.G."/>
            <person name="Debat H."/>
        </authorList>
    </citation>
    <scope>NUCLEOTIDE SEQUENCE</scope>
</reference>
<proteinExistence type="predicted"/>
<accession>A0A9N6YIV1</accession>
<sequence>MAGTRTFGSFTRSESLKSVFPGTGQRLDGSSSRLLSGPLPADERYVLDNHAPHSIPREKAVFTTRWCWHPKGQEKDLDLGSIGLYDWMTKLKWGNSGSITDSEIHVIYLPHLPVELYRSNPMEISLIFDGSDGEEKMLSKAVFPSSLHTHVIFYPGHSFSVQAGSKFPWSLSMHTNADVRSDYRIADVIVMLKGYNTPISHASDKAGADIISLVPAADIPTGVTLTRPRGGGEWTLRNLHYGIRDKRDIEAIQLLQEAGIDLEGLQLVGKLKDAIKAVNKIGGIDTSKALATEKYQEILSAILPIVKRSVK</sequence>